<dbReference type="EMBL" id="JASCZI010151101">
    <property type="protein sequence ID" value="MED6169350.1"/>
    <property type="molecule type" value="Genomic_DNA"/>
</dbReference>
<accession>A0ABU6V6S1</accession>
<dbReference type="Proteomes" id="UP001341840">
    <property type="component" value="Unassembled WGS sequence"/>
</dbReference>
<name>A0ABU6V6S1_9FABA</name>
<evidence type="ECO:0000313" key="1">
    <source>
        <dbReference type="EMBL" id="MED6169350.1"/>
    </source>
</evidence>
<protein>
    <submittedName>
        <fullName evidence="1">Uncharacterized protein</fullName>
    </submittedName>
</protein>
<evidence type="ECO:0000313" key="2">
    <source>
        <dbReference type="Proteomes" id="UP001341840"/>
    </source>
</evidence>
<gene>
    <name evidence="1" type="ORF">PIB30_020655</name>
</gene>
<sequence>KKKRKYDEKRKRKKKAYCLCLTQRTGVVLSILFLRLKGLIQDVTISSSGALKYINSILANHVCHRRFGSLRVALATREKFQTFSISGFEGLQSGREEISKLLCNLILLNTLLIYSYTNKLNHLLMQ</sequence>
<organism evidence="1 2">
    <name type="scientific">Stylosanthes scabra</name>
    <dbReference type="NCBI Taxonomy" id="79078"/>
    <lineage>
        <taxon>Eukaryota</taxon>
        <taxon>Viridiplantae</taxon>
        <taxon>Streptophyta</taxon>
        <taxon>Embryophyta</taxon>
        <taxon>Tracheophyta</taxon>
        <taxon>Spermatophyta</taxon>
        <taxon>Magnoliopsida</taxon>
        <taxon>eudicotyledons</taxon>
        <taxon>Gunneridae</taxon>
        <taxon>Pentapetalae</taxon>
        <taxon>rosids</taxon>
        <taxon>fabids</taxon>
        <taxon>Fabales</taxon>
        <taxon>Fabaceae</taxon>
        <taxon>Papilionoideae</taxon>
        <taxon>50 kb inversion clade</taxon>
        <taxon>dalbergioids sensu lato</taxon>
        <taxon>Dalbergieae</taxon>
        <taxon>Pterocarpus clade</taxon>
        <taxon>Stylosanthes</taxon>
    </lineage>
</organism>
<reference evidence="1 2" key="1">
    <citation type="journal article" date="2023" name="Plants (Basel)">
        <title>Bridging the Gap: Combining Genomics and Transcriptomics Approaches to Understand Stylosanthes scabra, an Orphan Legume from the Brazilian Caatinga.</title>
        <authorList>
            <person name="Ferreira-Neto J.R.C."/>
            <person name="da Silva M.D."/>
            <person name="Binneck E."/>
            <person name="de Melo N.F."/>
            <person name="da Silva R.H."/>
            <person name="de Melo A.L.T.M."/>
            <person name="Pandolfi V."/>
            <person name="Bustamante F.O."/>
            <person name="Brasileiro-Vidal A.C."/>
            <person name="Benko-Iseppon A.M."/>
        </authorList>
    </citation>
    <scope>NUCLEOTIDE SEQUENCE [LARGE SCALE GENOMIC DNA]</scope>
    <source>
        <tissue evidence="1">Leaves</tissue>
    </source>
</reference>
<keyword evidence="2" id="KW-1185">Reference proteome</keyword>
<proteinExistence type="predicted"/>
<feature type="non-terminal residue" evidence="1">
    <location>
        <position position="1"/>
    </location>
</feature>
<comment type="caution">
    <text evidence="1">The sequence shown here is derived from an EMBL/GenBank/DDBJ whole genome shotgun (WGS) entry which is preliminary data.</text>
</comment>